<keyword evidence="3" id="KW-1185">Reference proteome</keyword>
<feature type="compositionally biased region" description="Low complexity" evidence="1">
    <location>
        <begin position="13"/>
        <end position="28"/>
    </location>
</feature>
<dbReference type="EMBL" id="QWGT01000060">
    <property type="protein sequence ID" value="RIJ52150.1"/>
    <property type="molecule type" value="Genomic_DNA"/>
</dbReference>
<feature type="region of interest" description="Disordered" evidence="1">
    <location>
        <begin position="1"/>
        <end position="50"/>
    </location>
</feature>
<reference evidence="2 3" key="1">
    <citation type="submission" date="2018-08" db="EMBL/GenBank/DDBJ databases">
        <title>Genome Sequence of Clavibacter michiganensis Subspecies type strains, and the Atypical Peach-Colored Strains Isolated from Tomato.</title>
        <authorList>
            <person name="Osdaghi E."/>
            <person name="Portier P."/>
            <person name="Briand M."/>
            <person name="Jacques M.-A."/>
        </authorList>
    </citation>
    <scope>NUCLEOTIDE SEQUENCE [LARGE SCALE GENOMIC DNA]</scope>
    <source>
        <strain evidence="2 3">CFBP 8615</strain>
    </source>
</reference>
<organism evidence="2 3">
    <name type="scientific">Clavibacter lycopersici</name>
    <dbReference type="NCBI Taxonomy" id="2301718"/>
    <lineage>
        <taxon>Bacteria</taxon>
        <taxon>Bacillati</taxon>
        <taxon>Actinomycetota</taxon>
        <taxon>Actinomycetes</taxon>
        <taxon>Micrococcales</taxon>
        <taxon>Microbacteriaceae</taxon>
        <taxon>Clavibacter</taxon>
    </lineage>
</organism>
<dbReference type="AlphaFoldDB" id="A0A399T720"/>
<name>A0A399T720_9MICO</name>
<gene>
    <name evidence="2" type="ORF">DZG00_06120</name>
</gene>
<evidence type="ECO:0000256" key="1">
    <source>
        <dbReference type="SAM" id="MobiDB-lite"/>
    </source>
</evidence>
<evidence type="ECO:0000313" key="3">
    <source>
        <dbReference type="Proteomes" id="UP000266484"/>
    </source>
</evidence>
<dbReference type="Proteomes" id="UP000266484">
    <property type="component" value="Unassembled WGS sequence"/>
</dbReference>
<sequence>MRGRGDQPPEPTSPSWSSPSLVLLPEPSGVWSPDPLSSVTEEEDDSTCSSVCVVVPSSSVEVLS</sequence>
<accession>A0A399T720</accession>
<evidence type="ECO:0000313" key="2">
    <source>
        <dbReference type="EMBL" id="RIJ52150.1"/>
    </source>
</evidence>
<protein>
    <submittedName>
        <fullName evidence="2">Uncharacterized protein</fullName>
    </submittedName>
</protein>
<comment type="caution">
    <text evidence="2">The sequence shown here is derived from an EMBL/GenBank/DDBJ whole genome shotgun (WGS) entry which is preliminary data.</text>
</comment>
<proteinExistence type="predicted"/>